<dbReference type="PROSITE" id="PS51186">
    <property type="entry name" value="GNAT"/>
    <property type="match status" value="1"/>
</dbReference>
<dbReference type="Gene3D" id="3.40.630.30">
    <property type="match status" value="1"/>
</dbReference>
<dbReference type="AlphaFoldDB" id="A0A3L8P4N5"/>
<gene>
    <name evidence="2" type="ORF">D9V37_07245</name>
</gene>
<dbReference type="CDD" id="cd04301">
    <property type="entry name" value="NAT_SF"/>
    <property type="match status" value="1"/>
</dbReference>
<dbReference type="Proteomes" id="UP000281708">
    <property type="component" value="Unassembled WGS sequence"/>
</dbReference>
<keyword evidence="2" id="KW-0808">Transferase</keyword>
<sequence length="288" mass="31051">MQCEFLTDPAEFLRAARPLLEADPVLATVPATIAERRADGLEESPAEDWWLLVRSGGELVGAGMRTAPFGERPAYLLAMPDEAGVVLARELHRRGEDLRAVSGVAGPATACLAECARLNGGRVEVLHHQRLFELGTLREPADVAGSLRLATESDLALASGWYEAFAGDADEQAGRVRGATPHLVRRDDMLRRLRSELVWLWEVDGEPVHLTGVNAPSLGVVRVGPVYTPPAHRGRGYASAAVATTCRRLQAAGNRVCLFTDQANPTSNRIYAALGFEPVTDTVMLQLG</sequence>
<dbReference type="Pfam" id="PF08445">
    <property type="entry name" value="FR47"/>
    <property type="match status" value="1"/>
</dbReference>
<keyword evidence="3" id="KW-1185">Reference proteome</keyword>
<protein>
    <submittedName>
        <fullName evidence="2">GNAT family N-acetyltransferase</fullName>
    </submittedName>
</protein>
<feature type="domain" description="N-acetyltransferase" evidence="1">
    <location>
        <begin position="145"/>
        <end position="288"/>
    </location>
</feature>
<dbReference type="InterPro" id="IPR013653">
    <property type="entry name" value="GCN5-like_dom"/>
</dbReference>
<evidence type="ECO:0000313" key="3">
    <source>
        <dbReference type="Proteomes" id="UP000281708"/>
    </source>
</evidence>
<dbReference type="InterPro" id="IPR016181">
    <property type="entry name" value="Acyl_CoA_acyltransferase"/>
</dbReference>
<evidence type="ECO:0000259" key="1">
    <source>
        <dbReference type="PROSITE" id="PS51186"/>
    </source>
</evidence>
<proteinExistence type="predicted"/>
<dbReference type="SUPFAM" id="SSF55729">
    <property type="entry name" value="Acyl-CoA N-acyltransferases (Nat)"/>
    <property type="match status" value="1"/>
</dbReference>
<dbReference type="RefSeq" id="WP_121805468.1">
    <property type="nucleotide sequence ID" value="NZ_RDBE01000006.1"/>
</dbReference>
<accession>A0A3L8P4N5</accession>
<comment type="caution">
    <text evidence="2">The sequence shown here is derived from an EMBL/GenBank/DDBJ whole genome shotgun (WGS) entry which is preliminary data.</text>
</comment>
<dbReference type="GO" id="GO:0016747">
    <property type="term" value="F:acyltransferase activity, transferring groups other than amino-acyl groups"/>
    <property type="evidence" value="ECO:0007669"/>
    <property type="project" value="InterPro"/>
</dbReference>
<reference evidence="2 3" key="1">
    <citation type="submission" date="2018-10" db="EMBL/GenBank/DDBJ databases">
        <title>Marmoricola sp. 4Q3S-7 whole genome shotgun sequence.</title>
        <authorList>
            <person name="Li F."/>
        </authorList>
    </citation>
    <scope>NUCLEOTIDE SEQUENCE [LARGE SCALE GENOMIC DNA]</scope>
    <source>
        <strain evidence="2 3">4Q3S-7</strain>
    </source>
</reference>
<evidence type="ECO:0000313" key="2">
    <source>
        <dbReference type="EMBL" id="RLV49703.1"/>
    </source>
</evidence>
<dbReference type="OrthoDB" id="3174529at2"/>
<organism evidence="2 3">
    <name type="scientific">Nocardioides mangrovicus</name>
    <dbReference type="NCBI Taxonomy" id="2478913"/>
    <lineage>
        <taxon>Bacteria</taxon>
        <taxon>Bacillati</taxon>
        <taxon>Actinomycetota</taxon>
        <taxon>Actinomycetes</taxon>
        <taxon>Propionibacteriales</taxon>
        <taxon>Nocardioidaceae</taxon>
        <taxon>Nocardioides</taxon>
    </lineage>
</organism>
<dbReference type="InterPro" id="IPR000182">
    <property type="entry name" value="GNAT_dom"/>
</dbReference>
<name>A0A3L8P4N5_9ACTN</name>
<dbReference type="EMBL" id="RDBE01000006">
    <property type="protein sequence ID" value="RLV49703.1"/>
    <property type="molecule type" value="Genomic_DNA"/>
</dbReference>